<evidence type="ECO:0000313" key="5">
    <source>
        <dbReference type="EMBL" id="CAF3558800.1"/>
    </source>
</evidence>
<dbReference type="EMBL" id="CAJOBA010000821">
    <property type="protein sequence ID" value="CAF3558800.1"/>
    <property type="molecule type" value="Genomic_DNA"/>
</dbReference>
<dbReference type="Proteomes" id="UP000663829">
    <property type="component" value="Unassembled WGS sequence"/>
</dbReference>
<proteinExistence type="inferred from homology"/>
<keyword evidence="2" id="KW-0238">DNA-binding</keyword>
<evidence type="ECO:0000313" key="7">
    <source>
        <dbReference type="Proteomes" id="UP000663829"/>
    </source>
</evidence>
<evidence type="ECO:0000256" key="1">
    <source>
        <dbReference type="ARBA" id="ARBA00009251"/>
    </source>
</evidence>
<dbReference type="FunFam" id="3.30.2450.30:FF:000001">
    <property type="entry name" value="Purine-rich element binding protein A"/>
    <property type="match status" value="1"/>
</dbReference>
<evidence type="ECO:0000313" key="6">
    <source>
        <dbReference type="EMBL" id="CAF3605477.1"/>
    </source>
</evidence>
<dbReference type="GO" id="GO:0000977">
    <property type="term" value="F:RNA polymerase II transcription regulatory region sequence-specific DNA binding"/>
    <property type="evidence" value="ECO:0007669"/>
    <property type="project" value="InterPro"/>
</dbReference>
<dbReference type="SMART" id="SM00712">
    <property type="entry name" value="PUR"/>
    <property type="match status" value="2"/>
</dbReference>
<dbReference type="PANTHER" id="PTHR12611:SF0">
    <property type="entry name" value="PURINE-RICH BINDING PROTEIN-ALPHA, ISOFORM B"/>
    <property type="match status" value="1"/>
</dbReference>
<dbReference type="AlphaFoldDB" id="A0A813TVS7"/>
<dbReference type="EMBL" id="CAJNOQ010000598">
    <property type="protein sequence ID" value="CAF0819156.1"/>
    <property type="molecule type" value="Genomic_DNA"/>
</dbReference>
<evidence type="ECO:0000313" key="3">
    <source>
        <dbReference type="EMBL" id="CAF0777479.1"/>
    </source>
</evidence>
<comment type="caution">
    <text evidence="4">The sequence shown here is derived from an EMBL/GenBank/DDBJ whole genome shotgun (WGS) entry which is preliminary data.</text>
</comment>
<accession>A0A813TVS7</accession>
<dbReference type="Proteomes" id="UP000682733">
    <property type="component" value="Unassembled WGS sequence"/>
</dbReference>
<dbReference type="InterPro" id="IPR006628">
    <property type="entry name" value="PUR-bd_fam"/>
</dbReference>
<dbReference type="GO" id="GO:0000981">
    <property type="term" value="F:DNA-binding transcription factor activity, RNA polymerase II-specific"/>
    <property type="evidence" value="ECO:0007669"/>
    <property type="project" value="TreeGrafter"/>
</dbReference>
<dbReference type="Gene3D" id="3.30.2450.30">
    <property type="match status" value="1"/>
</dbReference>
<dbReference type="EMBL" id="CAJNOK010000821">
    <property type="protein sequence ID" value="CAF0777479.1"/>
    <property type="molecule type" value="Genomic_DNA"/>
</dbReference>
<name>A0A813TVS7_9BILA</name>
<evidence type="ECO:0000256" key="2">
    <source>
        <dbReference type="ARBA" id="ARBA00023125"/>
    </source>
</evidence>
<comment type="similarity">
    <text evidence="1">Belongs to the PUR DNA-binding protein family.</text>
</comment>
<dbReference type="Pfam" id="PF04845">
    <property type="entry name" value="PurA"/>
    <property type="match status" value="1"/>
</dbReference>
<gene>
    <name evidence="4" type="ORF">GPM918_LOCUS4452</name>
    <name evidence="3" type="ORF">OVA965_LOCUS3421</name>
    <name evidence="6" type="ORF">SRO942_LOCUS4453</name>
    <name evidence="5" type="ORF">TMI583_LOCUS3420</name>
</gene>
<organism evidence="4 7">
    <name type="scientific">Didymodactylos carnosus</name>
    <dbReference type="NCBI Taxonomy" id="1234261"/>
    <lineage>
        <taxon>Eukaryota</taxon>
        <taxon>Metazoa</taxon>
        <taxon>Spiralia</taxon>
        <taxon>Gnathifera</taxon>
        <taxon>Rotifera</taxon>
        <taxon>Eurotatoria</taxon>
        <taxon>Bdelloidea</taxon>
        <taxon>Philodinida</taxon>
        <taxon>Philodinidae</taxon>
        <taxon>Didymodactylos</taxon>
    </lineage>
</organism>
<dbReference type="GO" id="GO:0005634">
    <property type="term" value="C:nucleus"/>
    <property type="evidence" value="ECO:0007669"/>
    <property type="project" value="TreeGrafter"/>
</dbReference>
<keyword evidence="7" id="KW-1185">Reference proteome</keyword>
<evidence type="ECO:0000313" key="4">
    <source>
        <dbReference type="EMBL" id="CAF0819156.1"/>
    </source>
</evidence>
<dbReference type="Proteomes" id="UP000681722">
    <property type="component" value="Unassembled WGS sequence"/>
</dbReference>
<dbReference type="Proteomes" id="UP000677228">
    <property type="component" value="Unassembled WGS sequence"/>
</dbReference>
<dbReference type="PANTHER" id="PTHR12611">
    <property type="entry name" value="PUR-TRANSCRIPTIONAL ACTIVATOR"/>
    <property type="match status" value="1"/>
</dbReference>
<dbReference type="OrthoDB" id="523901at2759"/>
<dbReference type="EMBL" id="CAJOBC010000598">
    <property type="protein sequence ID" value="CAF3605477.1"/>
    <property type="molecule type" value="Genomic_DNA"/>
</dbReference>
<sequence>MASNNNSRPDNGDRQQAGEEELATKTLHVQSKRFYLDVKQNRRGRFLKIAEVSAGGRKSRILMSMNVASELRDHLQTFNEHLDTLGEPSPNNAPEDGRLKSVIISRDDRKYYLDLKENERGRFLRISMVGIASPRTQIAVPAQGITELRVTLSTLLDEFGTEDDRGTL</sequence>
<reference evidence="4" key="1">
    <citation type="submission" date="2021-02" db="EMBL/GenBank/DDBJ databases">
        <authorList>
            <person name="Nowell W R."/>
        </authorList>
    </citation>
    <scope>NUCLEOTIDE SEQUENCE</scope>
</reference>
<dbReference type="GO" id="GO:0032422">
    <property type="term" value="F:purine-rich negative regulatory element binding"/>
    <property type="evidence" value="ECO:0007669"/>
    <property type="project" value="InterPro"/>
</dbReference>
<protein>
    <submittedName>
        <fullName evidence="4">Uncharacterized protein</fullName>
    </submittedName>
</protein>